<evidence type="ECO:0000313" key="1">
    <source>
        <dbReference type="EMBL" id="KAA6372437.1"/>
    </source>
</evidence>
<sequence length="108" mass="12634">FFYKYSDALSDFWITKSEFSAGQCQPYIHALILFTYENGHPAKTYEEATIKKELPKRDAELWLPLPNDPNTFQIYVHLFSQCELEDQTDHNDLVSAFAERTIQLLLLT</sequence>
<reference evidence="1 2" key="1">
    <citation type="submission" date="2019-03" db="EMBL/GenBank/DDBJ databases">
        <title>Single cell metagenomics reveals metabolic interactions within the superorganism composed of flagellate Streblomastix strix and complex community of Bacteroidetes bacteria on its surface.</title>
        <authorList>
            <person name="Treitli S.C."/>
            <person name="Kolisko M."/>
            <person name="Husnik F."/>
            <person name="Keeling P."/>
            <person name="Hampl V."/>
        </authorList>
    </citation>
    <scope>NUCLEOTIDE SEQUENCE [LARGE SCALE GENOMIC DNA]</scope>
    <source>
        <strain evidence="1">ST1C</strain>
    </source>
</reference>
<evidence type="ECO:0000313" key="2">
    <source>
        <dbReference type="Proteomes" id="UP000324800"/>
    </source>
</evidence>
<dbReference type="Proteomes" id="UP000324800">
    <property type="component" value="Unassembled WGS sequence"/>
</dbReference>
<feature type="non-terminal residue" evidence="1">
    <location>
        <position position="1"/>
    </location>
</feature>
<dbReference type="AlphaFoldDB" id="A0A5J4UPW5"/>
<accession>A0A5J4UPW5</accession>
<comment type="caution">
    <text evidence="1">The sequence shown here is derived from an EMBL/GenBank/DDBJ whole genome shotgun (WGS) entry which is preliminary data.</text>
</comment>
<protein>
    <submittedName>
        <fullName evidence="1">Uncharacterized protein</fullName>
    </submittedName>
</protein>
<gene>
    <name evidence="1" type="ORF">EZS28_032035</name>
</gene>
<name>A0A5J4UPW5_9EUKA</name>
<dbReference type="EMBL" id="SNRW01013601">
    <property type="protein sequence ID" value="KAA6372437.1"/>
    <property type="molecule type" value="Genomic_DNA"/>
</dbReference>
<proteinExistence type="predicted"/>
<organism evidence="1 2">
    <name type="scientific">Streblomastix strix</name>
    <dbReference type="NCBI Taxonomy" id="222440"/>
    <lineage>
        <taxon>Eukaryota</taxon>
        <taxon>Metamonada</taxon>
        <taxon>Preaxostyla</taxon>
        <taxon>Oxymonadida</taxon>
        <taxon>Streblomastigidae</taxon>
        <taxon>Streblomastix</taxon>
    </lineage>
</organism>